<protein>
    <recommendedName>
        <fullName evidence="5">LamG-like jellyroll fold domain-containing protein</fullName>
    </recommendedName>
</protein>
<keyword evidence="7" id="KW-1185">Reference proteome</keyword>
<feature type="signal peptide" evidence="4">
    <location>
        <begin position="1"/>
        <end position="25"/>
    </location>
</feature>
<feature type="region of interest" description="Disordered" evidence="3">
    <location>
        <begin position="103"/>
        <end position="124"/>
    </location>
</feature>
<evidence type="ECO:0000256" key="1">
    <source>
        <dbReference type="ARBA" id="ARBA00022729"/>
    </source>
</evidence>
<sequence length="321" mass="34105">MTYSKRLVPLFSLGLATSFGTMISAQSDIAGLPGDIAEEARDVALRAETILNFADRIYDKCFTVPNAVCLGGTSQIITAPFIPDGLSAWFTFDQVYPVDQSGNGNHMHRAPRAGPPHNGSGASAAFVNGASGTIKSSSTLETSDFTVAFWMYLLGDSNGYFRNVISKGNDASQTPTIMLYPNTRKLSVRVTTTDSSSEGLPSSGSLPLRRWTHITVTANGVRLKLFLNGVEDNEVVLRGKVIPNAGNIVVGSTMENSGFDGYIDDLRIYTRALPCGPGLLANGLDIWHSEMSSGDIAAGEKRLALCCRISSSVSPLVAAVA</sequence>
<dbReference type="Gene3D" id="2.60.120.200">
    <property type="match status" value="1"/>
</dbReference>
<reference evidence="6 7" key="1">
    <citation type="submission" date="2017-09" db="EMBL/GenBank/DDBJ databases">
        <title>Genome sequencing of Besnoitia besnoiti strain Bb-Ger1.</title>
        <authorList>
            <person name="Schares G."/>
            <person name="Venepally P."/>
            <person name="Lorenzi H.A."/>
        </authorList>
    </citation>
    <scope>NUCLEOTIDE SEQUENCE [LARGE SCALE GENOMIC DNA]</scope>
    <source>
        <strain evidence="6 7">Bb-Ger1</strain>
    </source>
</reference>
<evidence type="ECO:0000256" key="4">
    <source>
        <dbReference type="SAM" id="SignalP"/>
    </source>
</evidence>
<feature type="domain" description="LamG-like jellyroll fold" evidence="5">
    <location>
        <begin position="143"/>
        <end position="276"/>
    </location>
</feature>
<dbReference type="GeneID" id="40308917"/>
<proteinExistence type="predicted"/>
<dbReference type="SMART" id="SM00560">
    <property type="entry name" value="LamGL"/>
    <property type="match status" value="1"/>
</dbReference>
<dbReference type="VEuPathDB" id="ToxoDB:BESB_039360"/>
<keyword evidence="2" id="KW-1015">Disulfide bond</keyword>
<feature type="chain" id="PRO_5012766918" description="LamG-like jellyroll fold domain-containing protein" evidence="4">
    <location>
        <begin position="26"/>
        <end position="321"/>
    </location>
</feature>
<evidence type="ECO:0000313" key="6">
    <source>
        <dbReference type="EMBL" id="PFH37478.1"/>
    </source>
</evidence>
<dbReference type="RefSeq" id="XP_029221487.1">
    <property type="nucleotide sequence ID" value="XM_029362522.1"/>
</dbReference>
<dbReference type="OrthoDB" id="9987655at2759"/>
<evidence type="ECO:0000256" key="2">
    <source>
        <dbReference type="ARBA" id="ARBA00023157"/>
    </source>
</evidence>
<dbReference type="AlphaFoldDB" id="A0A2A9MG35"/>
<dbReference type="PANTHER" id="PTHR42535">
    <property type="entry name" value="OOKINETE PROTEIN, PUTATIVE-RELATED"/>
    <property type="match status" value="1"/>
</dbReference>
<gene>
    <name evidence="6" type="ORF">BESB_039360</name>
</gene>
<accession>A0A2A9MG35</accession>
<dbReference type="InterPro" id="IPR006558">
    <property type="entry name" value="LamG-like"/>
</dbReference>
<dbReference type="SUPFAM" id="SSF49899">
    <property type="entry name" value="Concanavalin A-like lectins/glucanases"/>
    <property type="match status" value="1"/>
</dbReference>
<dbReference type="KEGG" id="bbes:BESB_039360"/>
<dbReference type="PANTHER" id="PTHR42535:SF2">
    <property type="entry name" value="CHROMOSOME UNDETERMINED SCAFFOLD_146, WHOLE GENOME SHOTGUN SEQUENCE"/>
    <property type="match status" value="1"/>
</dbReference>
<name>A0A2A9MG35_BESBE</name>
<dbReference type="EMBL" id="NWUJ01000002">
    <property type="protein sequence ID" value="PFH37478.1"/>
    <property type="molecule type" value="Genomic_DNA"/>
</dbReference>
<keyword evidence="1 4" id="KW-0732">Signal</keyword>
<organism evidence="6 7">
    <name type="scientific">Besnoitia besnoiti</name>
    <name type="common">Apicomplexan protozoan</name>
    <dbReference type="NCBI Taxonomy" id="94643"/>
    <lineage>
        <taxon>Eukaryota</taxon>
        <taxon>Sar</taxon>
        <taxon>Alveolata</taxon>
        <taxon>Apicomplexa</taxon>
        <taxon>Conoidasida</taxon>
        <taxon>Coccidia</taxon>
        <taxon>Eucoccidiorida</taxon>
        <taxon>Eimeriorina</taxon>
        <taxon>Sarcocystidae</taxon>
        <taxon>Besnoitia</taxon>
    </lineage>
</organism>
<dbReference type="Proteomes" id="UP000224006">
    <property type="component" value="Chromosome II"/>
</dbReference>
<comment type="caution">
    <text evidence="6">The sequence shown here is derived from an EMBL/GenBank/DDBJ whole genome shotgun (WGS) entry which is preliminary data.</text>
</comment>
<dbReference type="InterPro" id="IPR013320">
    <property type="entry name" value="ConA-like_dom_sf"/>
</dbReference>
<evidence type="ECO:0000313" key="7">
    <source>
        <dbReference type="Proteomes" id="UP000224006"/>
    </source>
</evidence>
<dbReference type="Pfam" id="PF13385">
    <property type="entry name" value="Laminin_G_3"/>
    <property type="match status" value="1"/>
</dbReference>
<evidence type="ECO:0000256" key="3">
    <source>
        <dbReference type="SAM" id="MobiDB-lite"/>
    </source>
</evidence>
<evidence type="ECO:0000259" key="5">
    <source>
        <dbReference type="SMART" id="SM00560"/>
    </source>
</evidence>